<evidence type="ECO:0000313" key="3">
    <source>
        <dbReference type="EMBL" id="EEB06524.1"/>
    </source>
</evidence>
<keyword evidence="1" id="KW-0175">Coiled coil</keyword>
<evidence type="ECO:0000256" key="1">
    <source>
        <dbReference type="SAM" id="Coils"/>
    </source>
</evidence>
<dbReference type="HOGENOM" id="CLU_1778550_0_0_1"/>
<name>B6JYA6_SCHJY</name>
<dbReference type="RefSeq" id="XP_002172817.1">
    <property type="nucleotide sequence ID" value="XM_002172781.1"/>
</dbReference>
<evidence type="ECO:0000313" key="5">
    <source>
        <dbReference type="Proteomes" id="UP000001744"/>
    </source>
</evidence>
<dbReference type="STRING" id="402676.B6JYA6"/>
<dbReference type="VEuPathDB" id="FungiDB:SJAG_01567"/>
<gene>
    <name evidence="4" type="primary">new4</name>
    <name evidence="3" type="ORF">SJAG_01567</name>
</gene>
<sequence>MSAKEENTQQKERTNPLGGGFSGKFPGRSPLLEQCKSFLESFKEANNQLEQQGEEADLEKLTNEETYIEMDLALGVLEEQAAANDGNLLETKTMEHEEDGNKSLEEGTVGEDALNRLKNITRKDSKKEESYTVADFLAETLVPVKTSAVAEETSLEEELKPVKTSRTRT</sequence>
<organism evidence="3 5">
    <name type="scientific">Schizosaccharomyces japonicus (strain yFS275 / FY16936)</name>
    <name type="common">Fission yeast</name>
    <dbReference type="NCBI Taxonomy" id="402676"/>
    <lineage>
        <taxon>Eukaryota</taxon>
        <taxon>Fungi</taxon>
        <taxon>Dikarya</taxon>
        <taxon>Ascomycota</taxon>
        <taxon>Taphrinomycotina</taxon>
        <taxon>Schizosaccharomycetes</taxon>
        <taxon>Schizosaccharomycetales</taxon>
        <taxon>Schizosaccharomycetaceae</taxon>
        <taxon>Schizosaccharomyces</taxon>
    </lineage>
</organism>
<evidence type="ECO:0000256" key="2">
    <source>
        <dbReference type="SAM" id="MobiDB-lite"/>
    </source>
</evidence>
<keyword evidence="5" id="KW-1185">Reference proteome</keyword>
<dbReference type="JaponicusDB" id="SJAG_01567">
    <property type="gene designation" value="new4"/>
</dbReference>
<dbReference type="GO" id="GO:0000492">
    <property type="term" value="P:box C/D snoRNP assembly"/>
    <property type="evidence" value="ECO:0007669"/>
    <property type="project" value="InterPro"/>
</dbReference>
<feature type="region of interest" description="Disordered" evidence="2">
    <location>
        <begin position="148"/>
        <end position="169"/>
    </location>
</feature>
<dbReference type="EMBL" id="KE651168">
    <property type="protein sequence ID" value="EEB06524.1"/>
    <property type="molecule type" value="Genomic_DNA"/>
</dbReference>
<accession>B6JYA6</accession>
<dbReference type="GeneID" id="7048751"/>
<dbReference type="PANTHER" id="PTHR28674:SF1">
    <property type="entry name" value="NOP PROTEIN CHAPERONE 1"/>
    <property type="match status" value="1"/>
</dbReference>
<dbReference type="Proteomes" id="UP000001744">
    <property type="component" value="Unassembled WGS sequence"/>
</dbReference>
<dbReference type="AlphaFoldDB" id="B6JYA6"/>
<dbReference type="InterPro" id="IPR027921">
    <property type="entry name" value="NOPCHAP1"/>
</dbReference>
<dbReference type="Pfam" id="PF15370">
    <property type="entry name" value="NOPCHAP1"/>
    <property type="match status" value="1"/>
</dbReference>
<dbReference type="OrthoDB" id="1112980at2759"/>
<protein>
    <submittedName>
        <fullName evidence="3">Uncharacterized protein</fullName>
    </submittedName>
</protein>
<evidence type="ECO:0000313" key="4">
    <source>
        <dbReference type="JaponicusDB" id="SJAG_01567"/>
    </source>
</evidence>
<feature type="region of interest" description="Disordered" evidence="2">
    <location>
        <begin position="1"/>
        <end position="27"/>
    </location>
</feature>
<feature type="compositionally biased region" description="Basic and acidic residues" evidence="2">
    <location>
        <begin position="1"/>
        <end position="14"/>
    </location>
</feature>
<feature type="coiled-coil region" evidence="1">
    <location>
        <begin position="32"/>
        <end position="59"/>
    </location>
</feature>
<proteinExistence type="predicted"/>
<dbReference type="eggNOG" id="ENOG502SBR7">
    <property type="taxonomic scope" value="Eukaryota"/>
</dbReference>
<reference evidence="3 5" key="1">
    <citation type="journal article" date="2011" name="Science">
        <title>Comparative functional genomics of the fission yeasts.</title>
        <authorList>
            <person name="Rhind N."/>
            <person name="Chen Z."/>
            <person name="Yassour M."/>
            <person name="Thompson D.A."/>
            <person name="Haas B.J."/>
            <person name="Habib N."/>
            <person name="Wapinski I."/>
            <person name="Roy S."/>
            <person name="Lin M.F."/>
            <person name="Heiman D.I."/>
            <person name="Young S.K."/>
            <person name="Furuya K."/>
            <person name="Guo Y."/>
            <person name="Pidoux A."/>
            <person name="Chen H.M."/>
            <person name="Robbertse B."/>
            <person name="Goldberg J.M."/>
            <person name="Aoki K."/>
            <person name="Bayne E.H."/>
            <person name="Berlin A.M."/>
            <person name="Desjardins C.A."/>
            <person name="Dobbs E."/>
            <person name="Dukaj L."/>
            <person name="Fan L."/>
            <person name="FitzGerald M.G."/>
            <person name="French C."/>
            <person name="Gujja S."/>
            <person name="Hansen K."/>
            <person name="Keifenheim D."/>
            <person name="Levin J.Z."/>
            <person name="Mosher R.A."/>
            <person name="Mueller C.A."/>
            <person name="Pfiffner J."/>
            <person name="Priest M."/>
            <person name="Russ C."/>
            <person name="Smialowska A."/>
            <person name="Swoboda P."/>
            <person name="Sykes S.M."/>
            <person name="Vaughn M."/>
            <person name="Vengrova S."/>
            <person name="Yoder R."/>
            <person name="Zeng Q."/>
            <person name="Allshire R."/>
            <person name="Baulcombe D."/>
            <person name="Birren B.W."/>
            <person name="Brown W."/>
            <person name="Ekwall K."/>
            <person name="Kellis M."/>
            <person name="Leatherwood J."/>
            <person name="Levin H."/>
            <person name="Margalit H."/>
            <person name="Martienssen R."/>
            <person name="Nieduszynski C.A."/>
            <person name="Spatafora J.W."/>
            <person name="Friedman N."/>
            <person name="Dalgaard J.Z."/>
            <person name="Baumann P."/>
            <person name="Niki H."/>
            <person name="Regev A."/>
            <person name="Nusbaum C."/>
        </authorList>
    </citation>
    <scope>NUCLEOTIDE SEQUENCE [LARGE SCALE GENOMIC DNA]</scope>
    <source>
        <strain evidence="5">yFS275 / FY16936</strain>
    </source>
</reference>
<dbReference type="PANTHER" id="PTHR28674">
    <property type="entry name" value="SIMILAR TO DNA SEGMENT, CHR 10, WAYNE STATE UNIVERSITY 102,-EXPRESSED"/>
    <property type="match status" value="1"/>
</dbReference>